<evidence type="ECO:0000313" key="2">
    <source>
        <dbReference type="EMBL" id="MBA2132328.1"/>
    </source>
</evidence>
<dbReference type="InterPro" id="IPR014535">
    <property type="entry name" value="Hpre_diP_synt_I"/>
</dbReference>
<comment type="caution">
    <text evidence="2">The sequence shown here is derived from an EMBL/GenBank/DDBJ whole genome shotgun (WGS) entry which is preliminary data.</text>
</comment>
<dbReference type="RefSeq" id="WP_181338781.1">
    <property type="nucleotide sequence ID" value="NZ_JAAKDE010000003.1"/>
</dbReference>
<name>A0A8J6HZ48_9FIRM</name>
<feature type="transmembrane region" description="Helical" evidence="1">
    <location>
        <begin position="76"/>
        <end position="109"/>
    </location>
</feature>
<dbReference type="InterPro" id="IPR010898">
    <property type="entry name" value="Hpre_diP_synth_I"/>
</dbReference>
<dbReference type="Proteomes" id="UP000657177">
    <property type="component" value="Unassembled WGS sequence"/>
</dbReference>
<feature type="transmembrane region" description="Helical" evidence="1">
    <location>
        <begin position="146"/>
        <end position="168"/>
    </location>
</feature>
<dbReference type="AlphaFoldDB" id="A0A8J6HZ48"/>
<dbReference type="Pfam" id="PF07456">
    <property type="entry name" value="Hpre_diP_synt_I"/>
    <property type="match status" value="1"/>
</dbReference>
<proteinExistence type="predicted"/>
<organism evidence="2 3">
    <name type="scientific">Capillibacterium thermochitinicola</name>
    <dbReference type="NCBI Taxonomy" id="2699427"/>
    <lineage>
        <taxon>Bacteria</taxon>
        <taxon>Bacillati</taxon>
        <taxon>Bacillota</taxon>
        <taxon>Capillibacterium</taxon>
    </lineage>
</organism>
<feature type="transmembrane region" description="Helical" evidence="1">
    <location>
        <begin position="121"/>
        <end position="140"/>
    </location>
</feature>
<accession>A0A8J6HZ48</accession>
<keyword evidence="1" id="KW-1133">Transmembrane helix</keyword>
<keyword evidence="1" id="KW-0812">Transmembrane</keyword>
<evidence type="ECO:0000313" key="3">
    <source>
        <dbReference type="Proteomes" id="UP000657177"/>
    </source>
</evidence>
<keyword evidence="1" id="KW-0472">Membrane</keyword>
<keyword evidence="3" id="KW-1185">Reference proteome</keyword>
<gene>
    <name evidence="2" type="ORF">G5B42_02025</name>
</gene>
<dbReference type="PIRSF" id="PIRSF027391">
    <property type="entry name" value="Hpre_diP_synt_I"/>
    <property type="match status" value="1"/>
</dbReference>
<protein>
    <submittedName>
        <fullName evidence="2">Gx transporter family protein</fullName>
    </submittedName>
</protein>
<evidence type="ECO:0000256" key="1">
    <source>
        <dbReference type="SAM" id="Phobius"/>
    </source>
</evidence>
<dbReference type="EMBL" id="JAAKDE010000003">
    <property type="protein sequence ID" value="MBA2132328.1"/>
    <property type="molecule type" value="Genomic_DNA"/>
</dbReference>
<feature type="transmembrane region" description="Helical" evidence="1">
    <location>
        <begin position="21"/>
        <end position="44"/>
    </location>
</feature>
<sequence length="188" mass="20357">MKNRQTSSREQIKTITKISAYIALGVTLNLLESFLVPLGLVVPIPGARIGLANVVTLVVLVTESQRMLWGVTGGRIVLAALLTGTLFSVPFALSVGGSIAALLVMGLFWRFLPRVFSLNGISVLGAVAHNCGQLFTLYLLVPGTRIFYLLPWALLLALPSGWLTGYLAQRILERQPWAGEGGDNRDRN</sequence>
<reference evidence="2" key="1">
    <citation type="submission" date="2020-06" db="EMBL/GenBank/DDBJ databases">
        <title>Novel chitinolytic bacterium.</title>
        <authorList>
            <person name="Ungkulpasvich U."/>
            <person name="Kosugi A."/>
            <person name="Uke A."/>
        </authorList>
    </citation>
    <scope>NUCLEOTIDE SEQUENCE</scope>
    <source>
        <strain evidence="2">UUS1-1</strain>
    </source>
</reference>